<dbReference type="InterPro" id="IPR036116">
    <property type="entry name" value="FN3_sf"/>
</dbReference>
<dbReference type="PROSITE" id="PS50853">
    <property type="entry name" value="FN3"/>
    <property type="match status" value="1"/>
</dbReference>
<name>A0ABD1KP95_9TELE</name>
<reference evidence="4 5" key="1">
    <citation type="submission" date="2024-09" db="EMBL/GenBank/DDBJ databases">
        <title>A chromosome-level genome assembly of Gray's grenadier anchovy, Coilia grayii.</title>
        <authorList>
            <person name="Fu Z."/>
        </authorList>
    </citation>
    <scope>NUCLEOTIDE SEQUENCE [LARGE SCALE GENOMIC DNA]</scope>
    <source>
        <strain evidence="4">G4</strain>
        <tissue evidence="4">Muscle</tissue>
    </source>
</reference>
<organism evidence="4 5">
    <name type="scientific">Coilia grayii</name>
    <name type="common">Gray's grenadier anchovy</name>
    <dbReference type="NCBI Taxonomy" id="363190"/>
    <lineage>
        <taxon>Eukaryota</taxon>
        <taxon>Metazoa</taxon>
        <taxon>Chordata</taxon>
        <taxon>Craniata</taxon>
        <taxon>Vertebrata</taxon>
        <taxon>Euteleostomi</taxon>
        <taxon>Actinopterygii</taxon>
        <taxon>Neopterygii</taxon>
        <taxon>Teleostei</taxon>
        <taxon>Clupei</taxon>
        <taxon>Clupeiformes</taxon>
        <taxon>Clupeoidei</taxon>
        <taxon>Engraulidae</taxon>
        <taxon>Coilinae</taxon>
        <taxon>Coilia</taxon>
    </lineage>
</organism>
<dbReference type="Proteomes" id="UP001591681">
    <property type="component" value="Unassembled WGS sequence"/>
</dbReference>
<accession>A0ABD1KP95</accession>
<sequence>MPIIILFCCLSITLFFQTHSTSHSALKTLPLVSMSLTAKEFPQRRKSLGPVSPKRIYRNLSVRLRSGESPTDGEADTTKHQCRALSSTVRPSKETQHYCWVCFYTTLWEAVESEDTMAVQSLLSRDRACGERGERAERRGKWETERERGVNSMSEQGLVPLDVAVLTHNSPLLQVLIKAGARHNPYLCRPLEWALKLDALVTLAGQRVEEHRRLVLSRARAPLHLQAGAQHQLHLWTVRHQLYCKMRDSFHLTDLPGPPSSAVLQVTSASSLSVSVREPAGMANGLITRYRVEWSTSETLEPMCGTGFITNIKSPVFNITGLATGVPYYVRVSAYNVRGWGPPQTASPPCAAPSSWLECSGVRVRNRGQETAVGRILEQIREPHYRGYCTENGRQLSPSKRLSVSRSLKQLFQSATKFVRLLQRGVYLTTVFYYKDNFLATADDQFPLVEIQCCSTSIIQNFLWFSKLSCAWQQVPWLQQALSSSLSSSSSLLQNRLNILRAVTQLQSSLGTVDLGQVYYEPLKDRQGNVLLVTVRECAPPTHPPDPPLRWVPMSRLEKNRSHTPLLPEPTAMDTLTDQLKEKLTYHRRSMQQAQAGLYVGILKLCSSVEQLRVLVPQRLPNLLCHARVRNNPHVTREEWLWLQRHAVHLGVRSDGEDDSVIDSCGVKEFVHSLRSAVTNLLTRLNIPVYRAYQYRVYTQELLQFGDNLSMLLLLPPSEEFSASYWPLEGAQDPGITMPLQIFELVHFWAYARGFLSQYCQAWVRLELDVYLSQQALREALDSKEVVEARERLSHITQLSKSLEDVWREARWIMDVMQCVRSKRGAGGGAVPLGLVMGGQPPPSSTGGSREKEAGDIPIVLPPHMLNPGNPNRYGMDSLALAHPGSHEITTSGGVLSNTDTILPSTEEYELEVPSVETQSYGTQYLSPPQPDIFCGAMGAQLLPDIPEEAPEEGPEEGHNVSCFLQPDFLHPCSLHEGGLGGREAAVVGDMLGMLDRLNLCGETLLSFGGLDPPVDSNHFCMLGDEWGTCAATTRLLSSCSLTTDGLLEHAQPLCDEGGRLRVSDELCGLHGDMEQWALEGPCVDPLSPSLPLPSPGVGVSDQSPERSGESAMSESASRGSSLPLRSAVAWVTSADLQSWP</sequence>
<dbReference type="CDD" id="cd00063">
    <property type="entry name" value="FN3"/>
    <property type="match status" value="1"/>
</dbReference>
<keyword evidence="2" id="KW-0732">Signal</keyword>
<dbReference type="SUPFAM" id="SSF49265">
    <property type="entry name" value="Fibronectin type III"/>
    <property type="match status" value="1"/>
</dbReference>
<evidence type="ECO:0000256" key="1">
    <source>
        <dbReference type="SAM" id="MobiDB-lite"/>
    </source>
</evidence>
<proteinExistence type="predicted"/>
<evidence type="ECO:0000313" key="4">
    <source>
        <dbReference type="EMBL" id="KAL2100970.1"/>
    </source>
</evidence>
<evidence type="ECO:0000313" key="5">
    <source>
        <dbReference type="Proteomes" id="UP001591681"/>
    </source>
</evidence>
<feature type="domain" description="Fibronectin type-III" evidence="3">
    <location>
        <begin position="258"/>
        <end position="354"/>
    </location>
</feature>
<evidence type="ECO:0000259" key="3">
    <source>
        <dbReference type="PROSITE" id="PS50853"/>
    </source>
</evidence>
<protein>
    <recommendedName>
        <fullName evidence="3">Fibronectin type-III domain-containing protein</fullName>
    </recommendedName>
</protein>
<feature type="signal peptide" evidence="2">
    <location>
        <begin position="1"/>
        <end position="20"/>
    </location>
</feature>
<dbReference type="InterPro" id="IPR003961">
    <property type="entry name" value="FN3_dom"/>
</dbReference>
<gene>
    <name evidence="4" type="ORF">ACEWY4_002731</name>
</gene>
<dbReference type="SMART" id="SM00060">
    <property type="entry name" value="FN3"/>
    <property type="match status" value="1"/>
</dbReference>
<dbReference type="InterPro" id="IPR039269">
    <property type="entry name" value="ANKFN1"/>
</dbReference>
<feature type="region of interest" description="Disordered" evidence="1">
    <location>
        <begin position="832"/>
        <end position="852"/>
    </location>
</feature>
<dbReference type="EMBL" id="JBHFQA010000003">
    <property type="protein sequence ID" value="KAL2100970.1"/>
    <property type="molecule type" value="Genomic_DNA"/>
</dbReference>
<dbReference type="InterPro" id="IPR013783">
    <property type="entry name" value="Ig-like_fold"/>
</dbReference>
<keyword evidence="5" id="KW-1185">Reference proteome</keyword>
<dbReference type="Gene3D" id="2.60.40.10">
    <property type="entry name" value="Immunoglobulins"/>
    <property type="match status" value="1"/>
</dbReference>
<feature type="region of interest" description="Disordered" evidence="1">
    <location>
        <begin position="1088"/>
        <end position="1124"/>
    </location>
</feature>
<dbReference type="PANTHER" id="PTHR21437:SF2">
    <property type="entry name" value="ANKYRIN REPEAT AND FIBRONECTIN TYPE-III DOMAIN-CONTAINING PROTEIN 1-LIKE"/>
    <property type="match status" value="1"/>
</dbReference>
<feature type="compositionally biased region" description="Low complexity" evidence="1">
    <location>
        <begin position="1110"/>
        <end position="1122"/>
    </location>
</feature>
<dbReference type="Pfam" id="PF00041">
    <property type="entry name" value="fn3"/>
    <property type="match status" value="1"/>
</dbReference>
<evidence type="ECO:0000256" key="2">
    <source>
        <dbReference type="SAM" id="SignalP"/>
    </source>
</evidence>
<dbReference type="PANTHER" id="PTHR21437">
    <property type="entry name" value="WIDE AWAKE"/>
    <property type="match status" value="1"/>
</dbReference>
<feature type="chain" id="PRO_5044815373" description="Fibronectin type-III domain-containing protein" evidence="2">
    <location>
        <begin position="21"/>
        <end position="1141"/>
    </location>
</feature>
<dbReference type="AlphaFoldDB" id="A0ABD1KP95"/>
<comment type="caution">
    <text evidence="4">The sequence shown here is derived from an EMBL/GenBank/DDBJ whole genome shotgun (WGS) entry which is preliminary data.</text>
</comment>